<reference evidence="2 3" key="1">
    <citation type="submission" date="2014-03" db="EMBL/GenBank/DDBJ databases">
        <title>Draft genome of the hookworm Oesophagostomum dentatum.</title>
        <authorList>
            <person name="Mitreva M."/>
        </authorList>
    </citation>
    <scope>NUCLEOTIDE SEQUENCE [LARGE SCALE GENOMIC DNA]</scope>
    <source>
        <strain evidence="2 3">OD-Hann</strain>
    </source>
</reference>
<dbReference type="PANTHER" id="PTHR31434:SF2">
    <property type="entry name" value="S PHASE CYCLIN A-ASSOCIATED PROTEIN IN THE ENDOPLASMIC RETICULUM"/>
    <property type="match status" value="1"/>
</dbReference>
<feature type="region of interest" description="Disordered" evidence="1">
    <location>
        <begin position="52"/>
        <end position="115"/>
    </location>
</feature>
<protein>
    <submittedName>
        <fullName evidence="2">Uncharacterized protein</fullName>
    </submittedName>
</protein>
<keyword evidence="3" id="KW-1185">Reference proteome</keyword>
<evidence type="ECO:0000313" key="2">
    <source>
        <dbReference type="EMBL" id="KHJ91105.1"/>
    </source>
</evidence>
<dbReference type="OrthoDB" id="71500at2759"/>
<proteinExistence type="predicted"/>
<organism evidence="2 3">
    <name type="scientific">Oesophagostomum dentatum</name>
    <name type="common">Nodular worm</name>
    <dbReference type="NCBI Taxonomy" id="61180"/>
    <lineage>
        <taxon>Eukaryota</taxon>
        <taxon>Metazoa</taxon>
        <taxon>Ecdysozoa</taxon>
        <taxon>Nematoda</taxon>
        <taxon>Chromadorea</taxon>
        <taxon>Rhabditida</taxon>
        <taxon>Rhabditina</taxon>
        <taxon>Rhabditomorpha</taxon>
        <taxon>Strongyloidea</taxon>
        <taxon>Strongylidae</taxon>
        <taxon>Oesophagostomum</taxon>
    </lineage>
</organism>
<feature type="region of interest" description="Disordered" evidence="1">
    <location>
        <begin position="1"/>
        <end position="36"/>
    </location>
</feature>
<gene>
    <name evidence="2" type="ORF">OESDEN_09037</name>
</gene>
<feature type="compositionally biased region" description="Basic and acidic residues" evidence="1">
    <location>
        <begin position="65"/>
        <end position="115"/>
    </location>
</feature>
<name>A0A0B1T6W0_OESDE</name>
<evidence type="ECO:0000256" key="1">
    <source>
        <dbReference type="SAM" id="MobiDB-lite"/>
    </source>
</evidence>
<dbReference type="EMBL" id="KN552337">
    <property type="protein sequence ID" value="KHJ91105.1"/>
    <property type="molecule type" value="Genomic_DNA"/>
</dbReference>
<evidence type="ECO:0000313" key="3">
    <source>
        <dbReference type="Proteomes" id="UP000053660"/>
    </source>
</evidence>
<dbReference type="AlphaFoldDB" id="A0A0B1T6W0"/>
<sequence>MRDAGVEERKQTLAEERARRMEEKAAKEHAAEERRKAAELERIARLQEIAERKEARHAQIAAQRNEQERLRNERRKQQQEKLTELRMADAEENETRRKRIQEKIESSSRRHEQTLEEVRVRAQEFSSPRPPSGCRWMWSFVDCYHWPSDSTGTTFCCSQCSCMMSTELEAVAHVMSQTHLSKTKLDLPHVSTDDLEREFCALNQSESSGCADENQEDESAWRKRRAKVKQRLATRNKKVAELLETTPPSPGRQVKCLRDLVSAATKCQQKTTRLDDPTLQMLERSLSESTREAQSQEWFISNVVQQPNNSSLPCDLLNVLMKWTSTGANIRLLQKLSALICRFCSAPSFCRSILFTHVIVELMDNIVLLLKNTERDADQLLCLIHVLLSAVNSVKNTAGWKVFKIDERELEIRLSMISSYLLACRWPAVLECVITPDMSTELFSKLNSLHAELAGVISDDTTAISALYCGNTLKLAIAALRSRSTLSEGTKLDGDNAELFLETALRMCARLSRDPSCWKVLLESSERSFRLLLLLGHVIRSAEKDVVSSSSSETTPLALLALDLISHYASFSLPHQVVVCSQNELCMDDFLLISIYVQVSCALGGHRSVVSVVASLPVFFLTRVSLKISFFSAVIATTYNNRPAFQLLLEELSEKHLLKFITGAKAGDSKSAVALNRITAECDFDSLLRFYSTQVSDE</sequence>
<dbReference type="Proteomes" id="UP000053660">
    <property type="component" value="Unassembled WGS sequence"/>
</dbReference>
<accession>A0A0B1T6W0</accession>
<dbReference type="PANTHER" id="PTHR31434">
    <property type="entry name" value="S PHASE CYCLIN A-ASSOCIATED PROTEIN IN THE ENDOPLASMIC RETICULUM"/>
    <property type="match status" value="1"/>
</dbReference>